<evidence type="ECO:0000256" key="3">
    <source>
        <dbReference type="ARBA" id="ARBA00022553"/>
    </source>
</evidence>
<feature type="domain" description="PAC" evidence="10">
    <location>
        <begin position="192"/>
        <end position="244"/>
    </location>
</feature>
<dbReference type="Proteomes" id="UP000642809">
    <property type="component" value="Unassembled WGS sequence"/>
</dbReference>
<feature type="domain" description="PAS" evidence="9">
    <location>
        <begin position="819"/>
        <end position="865"/>
    </location>
</feature>
<dbReference type="SMART" id="SM00387">
    <property type="entry name" value="HATPase_c"/>
    <property type="match status" value="1"/>
</dbReference>
<dbReference type="Pfam" id="PF08447">
    <property type="entry name" value="PAS_3"/>
    <property type="match status" value="4"/>
</dbReference>
<dbReference type="InterPro" id="IPR052162">
    <property type="entry name" value="Sensor_kinase/Photoreceptor"/>
</dbReference>
<evidence type="ECO:0000259" key="7">
    <source>
        <dbReference type="PROSITE" id="PS50109"/>
    </source>
</evidence>
<dbReference type="InterPro" id="IPR011006">
    <property type="entry name" value="CheY-like_superfamily"/>
</dbReference>
<dbReference type="PROSITE" id="PS50112">
    <property type="entry name" value="PAS"/>
    <property type="match status" value="3"/>
</dbReference>
<dbReference type="InterPro" id="IPR035965">
    <property type="entry name" value="PAS-like_dom_sf"/>
</dbReference>
<gene>
    <name evidence="11" type="ORF">GCM10008106_04280</name>
</gene>
<dbReference type="InterPro" id="IPR000014">
    <property type="entry name" value="PAS"/>
</dbReference>
<dbReference type="InterPro" id="IPR036890">
    <property type="entry name" value="HATPase_C_sf"/>
</dbReference>
<dbReference type="Pfam" id="PF08448">
    <property type="entry name" value="PAS_4"/>
    <property type="match status" value="2"/>
</dbReference>
<dbReference type="SUPFAM" id="SSF52172">
    <property type="entry name" value="CheY-like"/>
    <property type="match status" value="1"/>
</dbReference>
<dbReference type="SMART" id="SM00388">
    <property type="entry name" value="HisKA"/>
    <property type="match status" value="1"/>
</dbReference>
<dbReference type="Pfam" id="PF00072">
    <property type="entry name" value="Response_reg"/>
    <property type="match status" value="1"/>
</dbReference>
<feature type="modified residue" description="4-aspartylphosphate" evidence="6">
    <location>
        <position position="1233"/>
    </location>
</feature>
<evidence type="ECO:0000256" key="6">
    <source>
        <dbReference type="PROSITE-ProRule" id="PRU00169"/>
    </source>
</evidence>
<evidence type="ECO:0000256" key="5">
    <source>
        <dbReference type="ARBA" id="ARBA00022777"/>
    </source>
</evidence>
<dbReference type="PROSITE" id="PS50113">
    <property type="entry name" value="PAC"/>
    <property type="match status" value="4"/>
</dbReference>
<feature type="domain" description="PAC" evidence="10">
    <location>
        <begin position="868"/>
        <end position="919"/>
    </location>
</feature>
<dbReference type="SUPFAM" id="SSF47384">
    <property type="entry name" value="Homodimeric domain of signal transducing histidine kinase"/>
    <property type="match status" value="1"/>
</dbReference>
<dbReference type="PRINTS" id="PR00344">
    <property type="entry name" value="BCTRLSENSOR"/>
</dbReference>
<comment type="catalytic activity">
    <reaction evidence="1">
        <text>ATP + protein L-histidine = ADP + protein N-phospho-L-histidine.</text>
        <dbReference type="EC" id="2.7.13.3"/>
    </reaction>
</comment>
<reference evidence="11" key="1">
    <citation type="journal article" date="2014" name="Int. J. Syst. Evol. Microbiol.">
        <title>Complete genome sequence of Corynebacterium casei LMG S-19264T (=DSM 44701T), isolated from a smear-ripened cheese.</title>
        <authorList>
            <consortium name="US DOE Joint Genome Institute (JGI-PGF)"/>
            <person name="Walter F."/>
            <person name="Albersmeier A."/>
            <person name="Kalinowski J."/>
            <person name="Ruckert C."/>
        </authorList>
    </citation>
    <scope>NUCLEOTIDE SEQUENCE</scope>
    <source>
        <strain evidence="11">KCTC 23224</strain>
    </source>
</reference>
<feature type="domain" description="PAS" evidence="9">
    <location>
        <begin position="134"/>
        <end position="189"/>
    </location>
</feature>
<dbReference type="Pfam" id="PF02518">
    <property type="entry name" value="HATPase_c"/>
    <property type="match status" value="1"/>
</dbReference>
<name>A0A8J3CTF0_9BACT</name>
<dbReference type="PROSITE" id="PS50110">
    <property type="entry name" value="RESPONSE_REGULATORY"/>
    <property type="match status" value="1"/>
</dbReference>
<keyword evidence="3 6" id="KW-0597">Phosphoprotein</keyword>
<sequence>MNIFKNSQLIASAKLSTKDGVLIEEVNTKFLSLFFSEEEDELVFPKPLSGLPILATFVADYFPEITSLSEELAKHVWYQGNWYEVILYPEGKDEIFILIRLESFLDSIRRNAKGMELEGTSSRGLPGTVYRCKLDKHWTMLYLSKNVCDVSGYTKEELEKNALMSFDQLILEQDKEEVYGKVKEAVINQQQWEIEYRITHKDSNIRWIFERGQAVYDNNNQVQFLEGFLLDITKRKTIELSLQEEKDKFHDLLNAQPSGVYRIVFQNVEGKDFDPQETLLNGKYRSHFEMLNDRMHEMLGLETSSRERNPFDIAELIHPRDKESFFQSNIDAVNSLSPFFWEGRIRSPHNQEYSWFQFRSTPRVRDNGDIVYTGILSDVSERKKREEGEWHFKSLLRYIIENMDSTVAIMDKEHRYIYTSQKYLRDFGIEDRPVIGVNAYEIFPNLPENILRAHELALQGISSKSEKDEIVLPHEVQYNRWSCIPWYESDGTVGGYVVYIEDITGRVALESILEEQQRKLKEAQRIAKVGSWEFDFQTSEIFWSDEVYNLMGVEKVKEGPKYDEFLAAIHPEDREKVDQAFKVAIQYRKPYEIVHRFLLPSGEIKIVQEKSEIYYDDLGEPLKAVGTVQDITETIATQEALKKSNQYLNNLFTYANAPIIVWNSEYKITKFNKAFEKYTGRQEDEVLGKHLELLFPKNAVEASMSLIQQTSKGERWESVEIPIQHIAGDIYTFIWNSAPIMDFEEERAIATIAQGQDITERKRIELELLQLNLNLENLVEERTKRLNESLEILNNTSSRVPGMIFQLRKTHDGKLTFPFVSPGIQKLWGFTPEELAHDASPILGKVHADDIDMVIGFMNASIENPKPLSYEYRIVDQHDKVKWVFTNVITYVDDDKSVNWYGHTYDITSRKQAEEEIIRSKEEAEVANQAKSKFLSRMSHELRTPLNSILGFAQLMELGELSRTHKKSLDFILSNGRHLLQLINEVLDISAIESGAYKLNLQPLEVKLAVQKVIELVRPAARKKGIAIHVSDDCKDTLIGQLDALRFKQVIMNLLDNAIKYNKERGEIFLTCEIDSSDQSYFLLSIADTGDGIAPENISILFDPFQRLGAESSTIEGSGLGLTIVKQLVEAMNGSIEVKSELQKGSEFILRFPLSFEKPDDLSTGIFEENQAQPTIKTNHATILYVEDNITNVELVRDILDFKMPQIQLTHSKYGKEAVELALKHQPILILLDLDLPDAYGQEVLQQLLENEQTASIPVIIISADAMPAKSEQLIKAGAKDFLVKPLQVKSLLEKISFHIKKQPTQ</sequence>
<evidence type="ECO:0000256" key="1">
    <source>
        <dbReference type="ARBA" id="ARBA00000085"/>
    </source>
</evidence>
<dbReference type="RefSeq" id="WP_189578804.1">
    <property type="nucleotide sequence ID" value="NZ_BMYF01000002.1"/>
</dbReference>
<evidence type="ECO:0000313" key="12">
    <source>
        <dbReference type="Proteomes" id="UP000642809"/>
    </source>
</evidence>
<dbReference type="InterPro" id="IPR001789">
    <property type="entry name" value="Sig_transdc_resp-reg_receiver"/>
</dbReference>
<dbReference type="GO" id="GO:0000155">
    <property type="term" value="F:phosphorelay sensor kinase activity"/>
    <property type="evidence" value="ECO:0007669"/>
    <property type="project" value="InterPro"/>
</dbReference>
<evidence type="ECO:0000256" key="2">
    <source>
        <dbReference type="ARBA" id="ARBA00012438"/>
    </source>
</evidence>
<evidence type="ECO:0000313" key="11">
    <source>
        <dbReference type="EMBL" id="GHB26719.1"/>
    </source>
</evidence>
<dbReference type="FunFam" id="3.30.565.10:FF:000006">
    <property type="entry name" value="Sensor histidine kinase WalK"/>
    <property type="match status" value="1"/>
</dbReference>
<dbReference type="CDD" id="cd00082">
    <property type="entry name" value="HisKA"/>
    <property type="match status" value="1"/>
</dbReference>
<evidence type="ECO:0000259" key="8">
    <source>
        <dbReference type="PROSITE" id="PS50110"/>
    </source>
</evidence>
<feature type="domain" description="Histidine kinase" evidence="7">
    <location>
        <begin position="937"/>
        <end position="1156"/>
    </location>
</feature>
<dbReference type="InterPro" id="IPR013656">
    <property type="entry name" value="PAS_4"/>
</dbReference>
<dbReference type="SMART" id="SM00091">
    <property type="entry name" value="PAS"/>
    <property type="match status" value="5"/>
</dbReference>
<keyword evidence="4" id="KW-0808">Transferase</keyword>
<feature type="domain" description="PAC" evidence="10">
    <location>
        <begin position="591"/>
        <end position="643"/>
    </location>
</feature>
<dbReference type="Gene3D" id="2.10.70.100">
    <property type="match status" value="1"/>
</dbReference>
<dbReference type="Gene3D" id="3.30.565.10">
    <property type="entry name" value="Histidine kinase-like ATPase, C-terminal domain"/>
    <property type="match status" value="1"/>
</dbReference>
<protein>
    <recommendedName>
        <fullName evidence="2">histidine kinase</fullName>
        <ecNumber evidence="2">2.7.13.3</ecNumber>
    </recommendedName>
</protein>
<dbReference type="Pfam" id="PF00512">
    <property type="entry name" value="HisKA"/>
    <property type="match status" value="1"/>
</dbReference>
<dbReference type="EMBL" id="BMYF01000002">
    <property type="protein sequence ID" value="GHB26719.1"/>
    <property type="molecule type" value="Genomic_DNA"/>
</dbReference>
<dbReference type="PANTHER" id="PTHR43304:SF1">
    <property type="entry name" value="PAC DOMAIN-CONTAINING PROTEIN"/>
    <property type="match status" value="1"/>
</dbReference>
<dbReference type="Gene3D" id="3.40.50.2300">
    <property type="match status" value="1"/>
</dbReference>
<dbReference type="InterPro" id="IPR001610">
    <property type="entry name" value="PAC"/>
</dbReference>
<dbReference type="SUPFAM" id="SSF55785">
    <property type="entry name" value="PYP-like sensor domain (PAS domain)"/>
    <property type="match status" value="6"/>
</dbReference>
<dbReference type="EC" id="2.7.13.3" evidence="2"/>
<dbReference type="InterPro" id="IPR005467">
    <property type="entry name" value="His_kinase_dom"/>
</dbReference>
<proteinExistence type="predicted"/>
<evidence type="ECO:0000259" key="9">
    <source>
        <dbReference type="PROSITE" id="PS50112"/>
    </source>
</evidence>
<feature type="domain" description="PAC" evidence="10">
    <location>
        <begin position="717"/>
        <end position="770"/>
    </location>
</feature>
<reference evidence="11" key="2">
    <citation type="submission" date="2020-09" db="EMBL/GenBank/DDBJ databases">
        <authorList>
            <person name="Sun Q."/>
            <person name="Kim S."/>
        </authorList>
    </citation>
    <scope>NUCLEOTIDE SEQUENCE</scope>
    <source>
        <strain evidence="11">KCTC 23224</strain>
    </source>
</reference>
<keyword evidence="5" id="KW-0418">Kinase</keyword>
<dbReference type="SMART" id="SM00086">
    <property type="entry name" value="PAC"/>
    <property type="match status" value="6"/>
</dbReference>
<evidence type="ECO:0000259" key="10">
    <source>
        <dbReference type="PROSITE" id="PS50113"/>
    </source>
</evidence>
<dbReference type="InterPro" id="IPR003594">
    <property type="entry name" value="HATPase_dom"/>
</dbReference>
<dbReference type="CDD" id="cd00130">
    <property type="entry name" value="PAS"/>
    <property type="match status" value="4"/>
</dbReference>
<evidence type="ECO:0000256" key="4">
    <source>
        <dbReference type="ARBA" id="ARBA00022679"/>
    </source>
</evidence>
<dbReference type="InterPro" id="IPR036097">
    <property type="entry name" value="HisK_dim/P_sf"/>
</dbReference>
<dbReference type="InterPro" id="IPR013655">
    <property type="entry name" value="PAS_fold_3"/>
</dbReference>
<dbReference type="PROSITE" id="PS50109">
    <property type="entry name" value="HIS_KIN"/>
    <property type="match status" value="1"/>
</dbReference>
<dbReference type="InterPro" id="IPR004358">
    <property type="entry name" value="Sig_transdc_His_kin-like_C"/>
</dbReference>
<accession>A0A8J3CTF0</accession>
<organism evidence="11 12">
    <name type="scientific">Mongoliitalea lutea</name>
    <dbReference type="NCBI Taxonomy" id="849756"/>
    <lineage>
        <taxon>Bacteria</taxon>
        <taxon>Pseudomonadati</taxon>
        <taxon>Bacteroidota</taxon>
        <taxon>Cytophagia</taxon>
        <taxon>Cytophagales</taxon>
        <taxon>Cyclobacteriaceae</taxon>
        <taxon>Mongoliitalea</taxon>
    </lineage>
</organism>
<dbReference type="NCBIfam" id="TIGR00229">
    <property type="entry name" value="sensory_box"/>
    <property type="match status" value="5"/>
</dbReference>
<dbReference type="SUPFAM" id="SSF55874">
    <property type="entry name" value="ATPase domain of HSP90 chaperone/DNA topoisomerase II/histidine kinase"/>
    <property type="match status" value="1"/>
</dbReference>
<dbReference type="SMART" id="SM00448">
    <property type="entry name" value="REC"/>
    <property type="match status" value="1"/>
</dbReference>
<feature type="domain" description="Response regulatory" evidence="8">
    <location>
        <begin position="1182"/>
        <end position="1300"/>
    </location>
</feature>
<keyword evidence="12" id="KW-1185">Reference proteome</keyword>
<dbReference type="InterPro" id="IPR003661">
    <property type="entry name" value="HisK_dim/P_dom"/>
</dbReference>
<dbReference type="Gene3D" id="3.30.450.20">
    <property type="entry name" value="PAS domain"/>
    <property type="match status" value="6"/>
</dbReference>
<comment type="caution">
    <text evidence="11">The sequence shown here is derived from an EMBL/GenBank/DDBJ whole genome shotgun (WGS) entry which is preliminary data.</text>
</comment>
<dbReference type="PANTHER" id="PTHR43304">
    <property type="entry name" value="PHYTOCHROME-LIKE PROTEIN CPH1"/>
    <property type="match status" value="1"/>
</dbReference>
<dbReference type="InterPro" id="IPR000700">
    <property type="entry name" value="PAS-assoc_C"/>
</dbReference>
<dbReference type="Gene3D" id="1.10.287.130">
    <property type="match status" value="1"/>
</dbReference>
<feature type="domain" description="PAS" evidence="9">
    <location>
        <begin position="644"/>
        <end position="714"/>
    </location>
</feature>